<keyword evidence="4 9" id="KW-0482">Metalloprotease</keyword>
<dbReference type="GO" id="GO:0005829">
    <property type="term" value="C:cytosol"/>
    <property type="evidence" value="ECO:0007669"/>
    <property type="project" value="TreeGrafter"/>
</dbReference>
<dbReference type="GO" id="GO:0008237">
    <property type="term" value="F:metallopeptidase activity"/>
    <property type="evidence" value="ECO:0007669"/>
    <property type="project" value="UniProtKB-KW"/>
</dbReference>
<dbReference type="InterPro" id="IPR035068">
    <property type="entry name" value="TldD/PmbA_N"/>
</dbReference>
<feature type="domain" description="Metalloprotease TldD/E central" evidence="7">
    <location>
        <begin position="144"/>
        <end position="240"/>
    </location>
</feature>
<sequence length="492" mass="52371">MNLNLEVVNNLPSADELQTIAYAGLLEKNGVDESHLIAALHLALGRSGSYADIYLKETISESWSLEGGVVRSGSFNCNSGFGLRVLRGEEATTASSQRIDADSLRHLSGQLSDSVSGTKVLDQGPLHELTDPHALYDAHYPFVGLQDADKIALLEKIDRMARARDPRVVEVNAMLSATYEKIWIGRCDGLSCGDVRPMLMLSVNVRVRSAPRQESASGGIGGRYGVGAWSDEQLRRLIDTQVDAALIKLDSRPAPAGKMSVVVGPGWNGVLLHEAVGHGLEADGIRRGTSAFAGRIGEKVAHDDVTIVDDGTLAGRRGSLNIDDEGNPTQRTVLIERGVLSGYMQDSLSARLMGMRPTGNGRREGYAVAPMPRMTNTFMLNGNRDPGDIIESVEIGIYVASLQGGQVDITSGQFVFEASEAFLIENGKITAPVKGATITGNGPDTIRKIRMVGNDLQLDPGRAVCGKAGQSVPVSVGQPTVRVDDMTVGGTA</sequence>
<dbReference type="Proteomes" id="UP000029590">
    <property type="component" value="Unassembled WGS sequence"/>
</dbReference>
<evidence type="ECO:0000313" key="9">
    <source>
        <dbReference type="EMBL" id="PEH40210.1"/>
    </source>
</evidence>
<dbReference type="InterPro" id="IPR002510">
    <property type="entry name" value="Metalloprtase-TldD/E_N"/>
</dbReference>
<dbReference type="GO" id="GO:0006508">
    <property type="term" value="P:proteolysis"/>
    <property type="evidence" value="ECO:0007669"/>
    <property type="project" value="UniProtKB-KW"/>
</dbReference>
<proteinExistence type="inferred from homology"/>
<evidence type="ECO:0000313" key="11">
    <source>
        <dbReference type="Proteomes" id="UP000220629"/>
    </source>
</evidence>
<name>A0A095F1M1_BURGA</name>
<reference evidence="8 10" key="1">
    <citation type="submission" date="2014-04" db="EMBL/GenBank/DDBJ databases">
        <authorList>
            <person name="Bishop-Lilly K.A."/>
            <person name="Broomall S.M."/>
            <person name="Chain P.S."/>
            <person name="Chertkov O."/>
            <person name="Coyne S.R."/>
            <person name="Daligault H.E."/>
            <person name="Davenport K.W."/>
            <person name="Erkkila T."/>
            <person name="Frey K.G."/>
            <person name="Gibbons H.S."/>
            <person name="Gu W."/>
            <person name="Jaissle J."/>
            <person name="Johnson S.L."/>
            <person name="Koroleva G.I."/>
            <person name="Ladner J.T."/>
            <person name="Lo C.-C."/>
            <person name="Minogue T.D."/>
            <person name="Munk C."/>
            <person name="Palacios G.F."/>
            <person name="Redden C.L."/>
            <person name="Rosenzweig C.N."/>
            <person name="Scholz M.B."/>
            <person name="Teshima H."/>
            <person name="Xu Y."/>
        </authorList>
    </citation>
    <scope>NUCLEOTIDE SEQUENCE [LARGE SCALE GENOMIC DNA]</scope>
    <source>
        <strain evidence="8">Gladioli</strain>
        <strain evidence="10">gladioli</strain>
    </source>
</reference>
<protein>
    <submittedName>
        <fullName evidence="9">Metalloprotease TldD</fullName>
    </submittedName>
    <submittedName>
        <fullName evidence="8">Modulator of DNA gyrase family protein</fullName>
    </submittedName>
</protein>
<dbReference type="PANTHER" id="PTHR30624:SF4">
    <property type="entry name" value="METALLOPROTEASE TLDD"/>
    <property type="match status" value="1"/>
</dbReference>
<dbReference type="NCBIfam" id="NF008006">
    <property type="entry name" value="PRK10735.1"/>
    <property type="match status" value="1"/>
</dbReference>
<dbReference type="Proteomes" id="UP000220629">
    <property type="component" value="Unassembled WGS sequence"/>
</dbReference>
<dbReference type="Pfam" id="PF19290">
    <property type="entry name" value="PmbA_TldD_2nd"/>
    <property type="match status" value="1"/>
</dbReference>
<evidence type="ECO:0000256" key="4">
    <source>
        <dbReference type="ARBA" id="ARBA00023049"/>
    </source>
</evidence>
<dbReference type="InterPro" id="IPR045570">
    <property type="entry name" value="Metalloprtase-TldD/E_cen_dom"/>
</dbReference>
<evidence type="ECO:0000256" key="3">
    <source>
        <dbReference type="ARBA" id="ARBA00022801"/>
    </source>
</evidence>
<feature type="domain" description="Metalloprotease TldD/E C-terminal" evidence="6">
    <location>
        <begin position="257"/>
        <end position="490"/>
    </location>
</feature>
<dbReference type="Pfam" id="PF01523">
    <property type="entry name" value="PmbA_TldD_1st"/>
    <property type="match status" value="1"/>
</dbReference>
<evidence type="ECO:0000313" key="8">
    <source>
        <dbReference type="EMBL" id="KGC11238.1"/>
    </source>
</evidence>
<dbReference type="Pfam" id="PF19289">
    <property type="entry name" value="PmbA_TldD_3rd"/>
    <property type="match status" value="1"/>
</dbReference>
<dbReference type="InterPro" id="IPR051463">
    <property type="entry name" value="Peptidase_U62_metallo"/>
</dbReference>
<feature type="domain" description="Metalloprotease TldD/E N-terminal" evidence="5">
    <location>
        <begin position="51"/>
        <end position="105"/>
    </location>
</feature>
<accession>A0A095F1M1</accession>
<dbReference type="AlphaFoldDB" id="A0A095F1M1"/>
<evidence type="ECO:0000313" key="10">
    <source>
        <dbReference type="Proteomes" id="UP000029590"/>
    </source>
</evidence>
<comment type="caution">
    <text evidence="9">The sequence shown here is derived from an EMBL/GenBank/DDBJ whole genome shotgun (WGS) entry which is preliminary data.</text>
</comment>
<dbReference type="EMBL" id="JPGG01000017">
    <property type="protein sequence ID" value="KGC11238.1"/>
    <property type="molecule type" value="Genomic_DNA"/>
</dbReference>
<evidence type="ECO:0000259" key="6">
    <source>
        <dbReference type="Pfam" id="PF19289"/>
    </source>
</evidence>
<keyword evidence="3" id="KW-0378">Hydrolase</keyword>
<gene>
    <name evidence="9" type="ORF">CRM94_25170</name>
    <name evidence="8" type="ORF">DM48_7334</name>
</gene>
<keyword evidence="2 9" id="KW-0645">Protease</keyword>
<evidence type="ECO:0000256" key="1">
    <source>
        <dbReference type="ARBA" id="ARBA00005836"/>
    </source>
</evidence>
<dbReference type="InterPro" id="IPR036059">
    <property type="entry name" value="TldD/PmbA_sf"/>
</dbReference>
<evidence type="ECO:0000256" key="2">
    <source>
        <dbReference type="ARBA" id="ARBA00022670"/>
    </source>
</evidence>
<reference evidence="11" key="3">
    <citation type="submission" date="2017-09" db="EMBL/GenBank/DDBJ databases">
        <title>FDA dAtabase for Regulatory Grade micrObial Sequences (FDA-ARGOS): Supporting development and validation of Infectious Disease Dx tests.</title>
        <authorList>
            <person name="Minogue T."/>
            <person name="Wolcott M."/>
            <person name="Wasieloski L."/>
            <person name="Aguilar W."/>
            <person name="Moore D."/>
            <person name="Tallon L."/>
            <person name="Sadzewicz L."/>
            <person name="Ott S."/>
            <person name="Zhao X."/>
            <person name="Nagaraj S."/>
            <person name="Vavikolanu K."/>
            <person name="Aluvathingal J."/>
            <person name="Nadendla S."/>
            <person name="Sichtig H."/>
        </authorList>
    </citation>
    <scope>NUCLEOTIDE SEQUENCE [LARGE SCALE GENOMIC DNA]</scope>
    <source>
        <strain evidence="11">FDAARGOS_390</strain>
    </source>
</reference>
<dbReference type="PIRSF" id="PIRSF004919">
    <property type="entry name" value="TldD"/>
    <property type="match status" value="1"/>
</dbReference>
<dbReference type="EMBL" id="PDDY01000004">
    <property type="protein sequence ID" value="PEH40210.1"/>
    <property type="molecule type" value="Genomic_DNA"/>
</dbReference>
<reference evidence="9" key="2">
    <citation type="submission" date="2017-09" db="EMBL/GenBank/DDBJ databases">
        <title>FDA dAtabase for Regulatory Grade micrObial Sequences (FDA-ARGOS): Supporting development and validation of Infectious Disease Dx tests.</title>
        <authorList>
            <person name="Minogue T."/>
            <person name="Wolcott M."/>
            <person name="Wasieloski L."/>
            <person name="Aguilar W."/>
            <person name="Moore D."/>
            <person name="Tallon L.J."/>
            <person name="Sadzewicz L."/>
            <person name="Ott S."/>
            <person name="Zhao X."/>
            <person name="Nagaraj S."/>
            <person name="Vavikolanu K."/>
            <person name="Aluvathingal J."/>
            <person name="Nadendla S."/>
            <person name="Sichtig H."/>
        </authorList>
    </citation>
    <scope>NUCLEOTIDE SEQUENCE</scope>
    <source>
        <strain evidence="9">FDAARGOS_390</strain>
    </source>
</reference>
<evidence type="ECO:0000259" key="5">
    <source>
        <dbReference type="Pfam" id="PF01523"/>
    </source>
</evidence>
<dbReference type="Gene3D" id="3.30.2290.10">
    <property type="entry name" value="PmbA/TldD superfamily"/>
    <property type="match status" value="1"/>
</dbReference>
<organism evidence="9 11">
    <name type="scientific">Burkholderia gladioli</name>
    <name type="common">Pseudomonas marginata</name>
    <name type="synonym">Phytomonas marginata</name>
    <dbReference type="NCBI Taxonomy" id="28095"/>
    <lineage>
        <taxon>Bacteria</taxon>
        <taxon>Pseudomonadati</taxon>
        <taxon>Pseudomonadota</taxon>
        <taxon>Betaproteobacteria</taxon>
        <taxon>Burkholderiales</taxon>
        <taxon>Burkholderiaceae</taxon>
        <taxon>Burkholderia</taxon>
    </lineage>
</organism>
<dbReference type="PANTHER" id="PTHR30624">
    <property type="entry name" value="UNCHARACTERIZED PROTEIN TLDD AND PMBA"/>
    <property type="match status" value="1"/>
</dbReference>
<comment type="similarity">
    <text evidence="1">Belongs to the peptidase U62 family.</text>
</comment>
<dbReference type="InterPro" id="IPR025502">
    <property type="entry name" value="TldD"/>
</dbReference>
<dbReference type="KEGG" id="bgo:BM43_6"/>
<dbReference type="SUPFAM" id="SSF111283">
    <property type="entry name" value="Putative modulator of DNA gyrase, PmbA/TldD"/>
    <property type="match status" value="1"/>
</dbReference>
<evidence type="ECO:0000259" key="7">
    <source>
        <dbReference type="Pfam" id="PF19290"/>
    </source>
</evidence>
<dbReference type="OrthoDB" id="9803213at2"/>
<dbReference type="InterPro" id="IPR045569">
    <property type="entry name" value="Metalloprtase-TldD/E_C"/>
</dbReference>
<dbReference type="RefSeq" id="WP_036050372.1">
    <property type="nucleotide sequence ID" value="NZ_CADEVY010000015.1"/>
</dbReference>